<dbReference type="EMBL" id="CP002085">
    <property type="protein sequence ID" value="ADK83928.1"/>
    <property type="molecule type" value="Genomic_DNA"/>
</dbReference>
<dbReference type="AlphaFoldDB" id="E1QEE2"/>
<reference evidence="2 3" key="1">
    <citation type="journal article" date="2010" name="Stand. Genomic Sci.">
        <title>Complete genome sequence of Desulfarculus baarsii type strain (2st14).</title>
        <authorList>
            <person name="Sun H."/>
            <person name="Spring S."/>
            <person name="Lapidus A."/>
            <person name="Davenport K."/>
            <person name="Del Rio T.G."/>
            <person name="Tice H."/>
            <person name="Nolan M."/>
            <person name="Copeland A."/>
            <person name="Cheng J.F."/>
            <person name="Lucas S."/>
            <person name="Tapia R."/>
            <person name="Goodwin L."/>
            <person name="Pitluck S."/>
            <person name="Ivanova N."/>
            <person name="Pagani I."/>
            <person name="Mavromatis K."/>
            <person name="Ovchinnikova G."/>
            <person name="Pati A."/>
            <person name="Chen A."/>
            <person name="Palaniappan K."/>
            <person name="Hauser L."/>
            <person name="Chang Y.J."/>
            <person name="Jeffries C.D."/>
            <person name="Detter J.C."/>
            <person name="Han C."/>
            <person name="Rohde M."/>
            <person name="Brambilla E."/>
            <person name="Goker M."/>
            <person name="Woyke T."/>
            <person name="Bristow J."/>
            <person name="Eisen J.A."/>
            <person name="Markowitz V."/>
            <person name="Hugenholtz P."/>
            <person name="Kyrpides N.C."/>
            <person name="Klenk H.P."/>
            <person name="Land M."/>
        </authorList>
    </citation>
    <scope>NUCLEOTIDE SEQUENCE [LARGE SCALE GENOMIC DNA]</scope>
    <source>
        <strain evidence="3">ATCC 33931 / DSM 2075 / LMG 7858 / VKM B-1802 / 2st14</strain>
    </source>
</reference>
<dbReference type="InterPro" id="IPR006350">
    <property type="entry name" value="Intron_endoG1"/>
</dbReference>
<evidence type="ECO:0000259" key="1">
    <source>
        <dbReference type="PROSITE" id="PS50164"/>
    </source>
</evidence>
<dbReference type="HOGENOM" id="CLU_495860_0_0_7"/>
<accession>E1QEE2</accession>
<dbReference type="eggNOG" id="ENOG50319VU">
    <property type="taxonomic scope" value="Bacteria"/>
</dbReference>
<organism evidence="2 3">
    <name type="scientific">Desulfarculus baarsii (strain ATCC 33931 / DSM 2075 / LMG 7858 / VKM B-1802 / 2st14)</name>
    <dbReference type="NCBI Taxonomy" id="644282"/>
    <lineage>
        <taxon>Bacteria</taxon>
        <taxon>Pseudomonadati</taxon>
        <taxon>Thermodesulfobacteriota</taxon>
        <taxon>Desulfarculia</taxon>
        <taxon>Desulfarculales</taxon>
        <taxon>Desulfarculaceae</taxon>
        <taxon>Desulfarculus</taxon>
    </lineage>
</organism>
<proteinExistence type="predicted"/>
<dbReference type="KEGG" id="dbr:Deba_0556"/>
<dbReference type="CDD" id="cd10443">
    <property type="entry name" value="GIY-YIG_HE_Tlr8p_PBC-V_like"/>
    <property type="match status" value="1"/>
</dbReference>
<dbReference type="GO" id="GO:0004519">
    <property type="term" value="F:endonuclease activity"/>
    <property type="evidence" value="ECO:0007669"/>
    <property type="project" value="InterPro"/>
</dbReference>
<dbReference type="NCBIfam" id="TIGR01453">
    <property type="entry name" value="grpIintron_endo"/>
    <property type="match status" value="1"/>
</dbReference>
<keyword evidence="3" id="KW-1185">Reference proteome</keyword>
<dbReference type="InterPro" id="IPR035901">
    <property type="entry name" value="GIY-YIG_endonuc_sf"/>
</dbReference>
<protein>
    <submittedName>
        <fullName evidence="2">Excinuclease ABC C subunit domain protein</fullName>
    </submittedName>
</protein>
<evidence type="ECO:0000313" key="3">
    <source>
        <dbReference type="Proteomes" id="UP000009047"/>
    </source>
</evidence>
<dbReference type="Pfam" id="PF01541">
    <property type="entry name" value="GIY-YIG"/>
    <property type="match status" value="1"/>
</dbReference>
<dbReference type="STRING" id="644282.Deba_0556"/>
<dbReference type="OrthoDB" id="878605at2"/>
<dbReference type="Gene3D" id="3.40.1440.10">
    <property type="entry name" value="GIY-YIG endonuclease"/>
    <property type="match status" value="1"/>
</dbReference>
<dbReference type="InterPro" id="IPR000305">
    <property type="entry name" value="GIY-YIG_endonuc"/>
</dbReference>
<dbReference type="SUPFAM" id="SSF82771">
    <property type="entry name" value="GIY-YIG endonuclease"/>
    <property type="match status" value="1"/>
</dbReference>
<name>E1QEE2_DESB2</name>
<dbReference type="RefSeq" id="WP_013257383.1">
    <property type="nucleotide sequence ID" value="NC_014365.1"/>
</dbReference>
<dbReference type="PROSITE" id="PS50164">
    <property type="entry name" value="GIY_YIG"/>
    <property type="match status" value="1"/>
</dbReference>
<feature type="domain" description="GIY-YIG" evidence="1">
    <location>
        <begin position="307"/>
        <end position="400"/>
    </location>
</feature>
<sequence length="549" mass="62687">MPRKKTLDEIIFDFKKAHGNKYDYSEVVYVNCSTKVIVICPEHGKFSITPNHHAKGVGCRQCYHESQKITLVVFKERAAQYFDQHYDYSFVPPMPLTHKKIKIFCKTHNRFFFQNPRNHILGHTGCPECIASKFFDRTCRGSKIKSNSEMIQRFEERAKLVHGAKYRYDEFFPLDNTKKGKIVCPTHGEFWQTQSNHLRGSSCPHCAKKLKFAGSFKEKCAKLSVNYWRALKRRQAGLDDSHIFDKGKLVGTRSTEEIIVYGQKFSNLAAAIREYDPPASSTTIRRLIKSGLSPDDAFRYIPNPGYTNGIIYLIVHSSSQKQYVGLTTQTIERRWEDHISQANLGNIKNKHSLHAAIRNSGASAFSIAIIDHGTTKHDLEEKEKFWINMLNTRIPYGYNISRGGVSGGSNTKTVTLDGKKFKSAKSAAKYVAEKQNISFAAAKRRVSKNRINVKKRATTGNSLVKGKCYKAWSYIKHCVLNSNSKSYDHGVSLFESWSSDFMCFYRDVGEPAESNMVFARIDKDKGYFPGNCVWMTRKQLGLLRRMSSK</sequence>
<dbReference type="SMART" id="SM00465">
    <property type="entry name" value="GIYc"/>
    <property type="match status" value="1"/>
</dbReference>
<evidence type="ECO:0000313" key="2">
    <source>
        <dbReference type="EMBL" id="ADK83928.1"/>
    </source>
</evidence>
<dbReference type="Proteomes" id="UP000009047">
    <property type="component" value="Chromosome"/>
</dbReference>
<gene>
    <name evidence="2" type="ordered locus">Deba_0556</name>
</gene>